<dbReference type="SUPFAM" id="SSF55021">
    <property type="entry name" value="ACT-like"/>
    <property type="match status" value="2"/>
</dbReference>
<keyword evidence="5 7" id="KW-0460">Magnesium</keyword>
<dbReference type="CDD" id="cd05401">
    <property type="entry name" value="NT_GlnE_GlnD_like"/>
    <property type="match status" value="1"/>
</dbReference>
<dbReference type="CDD" id="cd04900">
    <property type="entry name" value="ACT_UUR-like_1"/>
    <property type="match status" value="1"/>
</dbReference>
<comment type="similarity">
    <text evidence="7">Belongs to the GlnD family.</text>
</comment>
<dbReference type="PROSITE" id="PS51831">
    <property type="entry name" value="HD"/>
    <property type="match status" value="1"/>
</dbReference>
<dbReference type="Pfam" id="PF01966">
    <property type="entry name" value="HD"/>
    <property type="match status" value="1"/>
</dbReference>
<keyword evidence="3" id="KW-0677">Repeat</keyword>
<dbReference type="RefSeq" id="WP_379480467.1">
    <property type="nucleotide sequence ID" value="NZ_JBHLTL010000001.1"/>
</dbReference>
<dbReference type="PIRSF" id="PIRSF006288">
    <property type="entry name" value="PII_uridyltransf"/>
    <property type="match status" value="1"/>
</dbReference>
<keyword evidence="1 7" id="KW-0808">Transferase</keyword>
<dbReference type="Proteomes" id="UP001589943">
    <property type="component" value="Unassembled WGS sequence"/>
</dbReference>
<dbReference type="SUPFAM" id="SSF81301">
    <property type="entry name" value="Nucleotidyltransferase"/>
    <property type="match status" value="1"/>
</dbReference>
<comment type="domain">
    <text evidence="7">Has four distinct domains: an N-terminal nucleotidyltransferase (NT) domain responsible for UTase activity, a central HD domain that encodes UR activity, and two C-terminal ACT domains that seem to have a role in glutamine sensing.</text>
</comment>
<protein>
    <recommendedName>
        <fullName evidence="7">Bifunctional uridylyltransferase/uridylyl-removing enzyme</fullName>
        <shortName evidence="7">UTase/UR</shortName>
    </recommendedName>
    <alternativeName>
        <fullName evidence="7">Bifunctional [protein-PII] modification enzyme</fullName>
    </alternativeName>
    <alternativeName>
        <fullName evidence="7">Bifunctional nitrogen sensor protein</fullName>
    </alternativeName>
    <domain>
        <recommendedName>
            <fullName evidence="7">[Protein-PII] uridylyltransferase</fullName>
            <shortName evidence="7">PII uridylyltransferase</shortName>
            <shortName evidence="7">UTase</shortName>
            <ecNumber evidence="7">2.7.7.59</ecNumber>
        </recommendedName>
    </domain>
    <domain>
        <recommendedName>
            <fullName evidence="7">[Protein-PII]-UMP uridylyl-removing enzyme</fullName>
            <shortName evidence="7">UR</shortName>
            <ecNumber evidence="7">3.1.4.-</ecNumber>
        </recommendedName>
    </domain>
</protein>
<dbReference type="EC" id="2.7.7.59" evidence="7"/>
<dbReference type="NCBIfam" id="TIGR01693">
    <property type="entry name" value="UTase_glnD"/>
    <property type="match status" value="1"/>
</dbReference>
<feature type="domain" description="HD" evidence="9">
    <location>
        <begin position="492"/>
        <end position="614"/>
    </location>
</feature>
<comment type="caution">
    <text evidence="7">Lacks conserved residue(s) required for the propagation of feature annotation.</text>
</comment>
<evidence type="ECO:0000256" key="1">
    <source>
        <dbReference type="ARBA" id="ARBA00022679"/>
    </source>
</evidence>
<keyword evidence="4 7" id="KW-0378">Hydrolase</keyword>
<comment type="catalytic activity">
    <reaction evidence="7">
        <text>[protein-PII]-uridylyl-L-tyrosine + H2O = [protein-PII]-L-tyrosine + UMP + H(+)</text>
        <dbReference type="Rhea" id="RHEA:48600"/>
        <dbReference type="Rhea" id="RHEA-COMP:12147"/>
        <dbReference type="Rhea" id="RHEA-COMP:12148"/>
        <dbReference type="ChEBI" id="CHEBI:15377"/>
        <dbReference type="ChEBI" id="CHEBI:15378"/>
        <dbReference type="ChEBI" id="CHEBI:46858"/>
        <dbReference type="ChEBI" id="CHEBI:57865"/>
        <dbReference type="ChEBI" id="CHEBI:90602"/>
    </reaction>
</comment>
<dbReference type="InterPro" id="IPR003607">
    <property type="entry name" value="HD/PDEase_dom"/>
</dbReference>
<comment type="function">
    <text evidence="7">Modifies, by uridylylation and deuridylylation, the PII regulatory proteins (GlnB and homologs), in response to the nitrogen status of the cell that GlnD senses through the glutamine level. Under low glutamine levels, catalyzes the conversion of the PII proteins and UTP to PII-UMP and PPi, while under higher glutamine levels, GlnD hydrolyzes PII-UMP to PII and UMP (deuridylylation). Thus, controls uridylylation state and activity of the PII proteins, and plays an important role in the regulation of nitrogen metabolism.</text>
</comment>
<feature type="domain" description="ACT" evidence="8">
    <location>
        <begin position="729"/>
        <end position="808"/>
    </location>
</feature>
<evidence type="ECO:0000259" key="8">
    <source>
        <dbReference type="PROSITE" id="PS51671"/>
    </source>
</evidence>
<name>A0ABV6PFY5_9SPHN</name>
<dbReference type="InterPro" id="IPR045865">
    <property type="entry name" value="ACT-like_dom_sf"/>
</dbReference>
<organism evidence="10 11">
    <name type="scientific">Novosphingobium aquiterrae</name>
    <dbReference type="NCBI Taxonomy" id="624388"/>
    <lineage>
        <taxon>Bacteria</taxon>
        <taxon>Pseudomonadati</taxon>
        <taxon>Pseudomonadota</taxon>
        <taxon>Alphaproteobacteria</taxon>
        <taxon>Sphingomonadales</taxon>
        <taxon>Sphingomonadaceae</taxon>
        <taxon>Novosphingobium</taxon>
    </lineage>
</organism>
<dbReference type="CDD" id="cd00077">
    <property type="entry name" value="HDc"/>
    <property type="match status" value="1"/>
</dbReference>
<dbReference type="NCBIfam" id="NF003467">
    <property type="entry name" value="PRK05092.1"/>
    <property type="match status" value="1"/>
</dbReference>
<dbReference type="InterPro" id="IPR002912">
    <property type="entry name" value="ACT_dom"/>
</dbReference>
<comment type="cofactor">
    <cofactor evidence="7">
        <name>Mg(2+)</name>
        <dbReference type="ChEBI" id="CHEBI:18420"/>
    </cofactor>
</comment>
<evidence type="ECO:0000256" key="7">
    <source>
        <dbReference type="HAMAP-Rule" id="MF_00277"/>
    </source>
</evidence>
<evidence type="ECO:0000313" key="10">
    <source>
        <dbReference type="EMBL" id="MFC0588741.1"/>
    </source>
</evidence>
<comment type="caution">
    <text evidence="10">The sequence shown here is derived from an EMBL/GenBank/DDBJ whole genome shotgun (WGS) entry which is preliminary data.</text>
</comment>
<keyword evidence="2 7" id="KW-0548">Nucleotidyltransferase</keyword>
<evidence type="ECO:0000256" key="6">
    <source>
        <dbReference type="ARBA" id="ARBA00023268"/>
    </source>
</evidence>
<dbReference type="Gene3D" id="3.30.460.10">
    <property type="entry name" value="Beta Polymerase, domain 2"/>
    <property type="match status" value="1"/>
</dbReference>
<dbReference type="InterPro" id="IPR010043">
    <property type="entry name" value="UTase/UR"/>
</dbReference>
<dbReference type="InterPro" id="IPR013546">
    <property type="entry name" value="PII_UdlTrfase/GS_AdlTrfase"/>
</dbReference>
<evidence type="ECO:0000259" key="9">
    <source>
        <dbReference type="PROSITE" id="PS51831"/>
    </source>
</evidence>
<dbReference type="HAMAP" id="MF_00277">
    <property type="entry name" value="PII_uridylyl_transf"/>
    <property type="match status" value="1"/>
</dbReference>
<comment type="activity regulation">
    <text evidence="7">Uridylyltransferase (UTase) activity is inhibited by glutamine, while glutamine activates uridylyl-removing (UR) activity.</text>
</comment>
<dbReference type="EMBL" id="JBHLTL010000001">
    <property type="protein sequence ID" value="MFC0588741.1"/>
    <property type="molecule type" value="Genomic_DNA"/>
</dbReference>
<dbReference type="Pfam" id="PF08335">
    <property type="entry name" value="GlnD_UR_UTase"/>
    <property type="match status" value="1"/>
</dbReference>
<dbReference type="SUPFAM" id="SSF81593">
    <property type="entry name" value="Nucleotidyltransferase substrate binding subunit/domain"/>
    <property type="match status" value="1"/>
</dbReference>
<dbReference type="PROSITE" id="PS51671">
    <property type="entry name" value="ACT"/>
    <property type="match status" value="2"/>
</dbReference>
<dbReference type="PANTHER" id="PTHR47320">
    <property type="entry name" value="BIFUNCTIONAL URIDYLYLTRANSFERASE/URIDYLYL-REMOVING ENZYME"/>
    <property type="match status" value="1"/>
</dbReference>
<comment type="catalytic activity">
    <reaction evidence="7">
        <text>[protein-PII]-L-tyrosine + UTP = [protein-PII]-uridylyl-L-tyrosine + diphosphate</text>
        <dbReference type="Rhea" id="RHEA:13673"/>
        <dbReference type="Rhea" id="RHEA-COMP:12147"/>
        <dbReference type="Rhea" id="RHEA-COMP:12148"/>
        <dbReference type="ChEBI" id="CHEBI:33019"/>
        <dbReference type="ChEBI" id="CHEBI:46398"/>
        <dbReference type="ChEBI" id="CHEBI:46858"/>
        <dbReference type="ChEBI" id="CHEBI:90602"/>
        <dbReference type="EC" id="2.7.7.59"/>
    </reaction>
</comment>
<feature type="domain" description="ACT" evidence="8">
    <location>
        <begin position="840"/>
        <end position="919"/>
    </location>
</feature>
<evidence type="ECO:0000256" key="3">
    <source>
        <dbReference type="ARBA" id="ARBA00022737"/>
    </source>
</evidence>
<dbReference type="GO" id="GO:0008773">
    <property type="term" value="F:[protein-PII] uridylyltransferase activity"/>
    <property type="evidence" value="ECO:0007669"/>
    <property type="project" value="UniProtKB-EC"/>
</dbReference>
<accession>A0ABV6PFY5</accession>
<evidence type="ECO:0000256" key="2">
    <source>
        <dbReference type="ARBA" id="ARBA00022695"/>
    </source>
</evidence>
<reference evidence="10 11" key="1">
    <citation type="submission" date="2024-09" db="EMBL/GenBank/DDBJ databases">
        <authorList>
            <person name="Sun Q."/>
            <person name="Mori K."/>
        </authorList>
    </citation>
    <scope>NUCLEOTIDE SEQUENCE [LARGE SCALE GENOMIC DNA]</scope>
    <source>
        <strain evidence="10 11">NCAIM B.02537</strain>
    </source>
</reference>
<dbReference type="InterPro" id="IPR006674">
    <property type="entry name" value="HD_domain"/>
</dbReference>
<keyword evidence="6 7" id="KW-0511">Multifunctional enzyme</keyword>
<dbReference type="InterPro" id="IPR043519">
    <property type="entry name" value="NT_sf"/>
</dbReference>
<dbReference type="EC" id="3.1.4.-" evidence="7"/>
<keyword evidence="11" id="KW-1185">Reference proteome</keyword>
<evidence type="ECO:0000256" key="5">
    <source>
        <dbReference type="ARBA" id="ARBA00022842"/>
    </source>
</evidence>
<sequence>MTQGLKPSRIANQRAIVDRRAVAGAVADAVAAAGAARARPQVVELLRAALAAGRAEIARRLAEKPSAGHDCAEAQAFLVDQLVRVIHDHVTHDVYPSGNRSTGERLTIMAVGGYGRGEMAPHSDVDIAFITPGKQTAWCEQVIEAMLYFLWDLGLKVGQSSRSLDDMVRMGRSDLTIRTAMLEGRYVWGDQALFDEAQARFWAEVVAGTERQYVSEKLTERNERHKRLGDSRYVVEPNVKEGKGGLRDLHTLYWIGKYIHHVRDVSELVGVGLLSANELRAFRRAENFFWAVRCHLHTITGRAEDRLTFDLQREVAARMQFADRPGKSAVERFMQYFFLQAKRVGHLTGLFLAQLDEQFARKQPRGLLAGFRARKRMLKGYVVYGGRINVPGDGWFAEDPVRLIEIFVLADSEGLELHPDAMRLAVRDARLVDTVRDLPRANALFMDLLTSRQDPESALRWLNEAGVFGRFVPDFGRVNAQMQFDMYHHYTVDEHTIRAIGLMARIEKGELKTDHPLASGIIHKVINRRALYAAILLHDIAKGRRGDHSELGADVAMKLCPRLGLDDKETALVSWLVRYHLLLSATAFKRDLADWKTIGDFVAVVQSVERLRLLSMLTIVDIRAVGPGVWNSWKRQLIAELYEAAEERLRLGHVQHGREQRIAAKKAAVGEGLGKDSALVTRHGKQMGDAYWIAEPDDIIAMNLRQLDRAKGAALDVHTEYYAARGATLVTVIAADHPGLFYRIAGGIHLAGGNIIDARIHTAKNGMAVDNFLVQDPLGRPFSEDGQLARIKTMIGDALMGRVKLVPQLAARPLARPRADAFDVQPTVEFDNQASNRFTVIEVNARDRPALLNRLARALFEARLVVHSAHIATYGERAADTFYVTDVLGEKLDSPQRFKAVEKRLLEAASEDTVEVAAA</sequence>
<dbReference type="CDD" id="cd04899">
    <property type="entry name" value="ACT_ACR-UUR-like_2"/>
    <property type="match status" value="1"/>
</dbReference>
<dbReference type="Gene3D" id="1.10.3090.10">
    <property type="entry name" value="cca-adding enzyme, domain 2"/>
    <property type="match status" value="1"/>
</dbReference>
<gene>
    <name evidence="7" type="primary">glnD</name>
    <name evidence="10" type="ORF">ACFFF7_04885</name>
</gene>
<dbReference type="SMART" id="SM00471">
    <property type="entry name" value="HDc"/>
    <property type="match status" value="1"/>
</dbReference>
<dbReference type="SUPFAM" id="SSF81891">
    <property type="entry name" value="Poly A polymerase C-terminal region-like"/>
    <property type="match status" value="1"/>
</dbReference>
<evidence type="ECO:0000313" key="11">
    <source>
        <dbReference type="Proteomes" id="UP001589943"/>
    </source>
</evidence>
<evidence type="ECO:0000256" key="4">
    <source>
        <dbReference type="ARBA" id="ARBA00022801"/>
    </source>
</evidence>
<feature type="region of interest" description="Uridylyltransferase" evidence="7">
    <location>
        <begin position="1"/>
        <end position="377"/>
    </location>
</feature>
<proteinExistence type="inferred from homology"/>
<dbReference type="PANTHER" id="PTHR47320:SF1">
    <property type="entry name" value="BIFUNCTIONAL URIDYLYLTRANSFERASE_URIDYLYL-REMOVING ENZYME"/>
    <property type="match status" value="1"/>
</dbReference>